<evidence type="ECO:0000256" key="11">
    <source>
        <dbReference type="SAM" id="MobiDB-lite"/>
    </source>
</evidence>
<keyword evidence="12" id="KW-0812">Transmembrane</keyword>
<dbReference type="SMART" id="SM01067">
    <property type="entry name" value="CBM_3"/>
    <property type="match status" value="2"/>
</dbReference>
<dbReference type="SUPFAM" id="SSF49384">
    <property type="entry name" value="Carbohydrate-binding domain"/>
    <property type="match status" value="2"/>
</dbReference>
<dbReference type="InterPro" id="IPR012341">
    <property type="entry name" value="6hp_glycosidase-like_sf"/>
</dbReference>
<dbReference type="GO" id="GO:0030245">
    <property type="term" value="P:cellulose catabolic process"/>
    <property type="evidence" value="ECO:0007669"/>
    <property type="project" value="UniProtKB-KW"/>
</dbReference>
<keyword evidence="3 8" id="KW-0378">Hydrolase</keyword>
<dbReference type="PROSITE" id="PS51172">
    <property type="entry name" value="CBM3"/>
    <property type="match status" value="2"/>
</dbReference>
<dbReference type="PROSITE" id="PS00592">
    <property type="entry name" value="GH9_2"/>
    <property type="match status" value="1"/>
</dbReference>
<organism evidence="14 15">
    <name type="scientific">Acetivibrio saccincola</name>
    <dbReference type="NCBI Taxonomy" id="1677857"/>
    <lineage>
        <taxon>Bacteria</taxon>
        <taxon>Bacillati</taxon>
        <taxon>Bacillota</taxon>
        <taxon>Clostridia</taxon>
        <taxon>Eubacteriales</taxon>
        <taxon>Oscillospiraceae</taxon>
        <taxon>Acetivibrio</taxon>
    </lineage>
</organism>
<feature type="transmembrane region" description="Helical" evidence="12">
    <location>
        <begin position="34"/>
        <end position="54"/>
    </location>
</feature>
<dbReference type="PANTHER" id="PTHR22298">
    <property type="entry name" value="ENDO-1,4-BETA-GLUCANASE"/>
    <property type="match status" value="1"/>
</dbReference>
<feature type="active site" evidence="8">
    <location>
        <position position="486"/>
    </location>
</feature>
<keyword evidence="12" id="KW-0472">Membrane</keyword>
<dbReference type="Pfam" id="PF00942">
    <property type="entry name" value="CBM_3"/>
    <property type="match status" value="2"/>
</dbReference>
<dbReference type="InterPro" id="IPR018221">
    <property type="entry name" value="Glyco_hydro_9_His_AS"/>
</dbReference>
<evidence type="ECO:0000256" key="8">
    <source>
        <dbReference type="PROSITE-ProRule" id="PRU10059"/>
    </source>
</evidence>
<evidence type="ECO:0000256" key="12">
    <source>
        <dbReference type="SAM" id="Phobius"/>
    </source>
</evidence>
<feature type="domain" description="CBM3" evidence="13">
    <location>
        <begin position="567"/>
        <end position="722"/>
    </location>
</feature>
<evidence type="ECO:0000256" key="7">
    <source>
        <dbReference type="ARBA" id="ARBA00023326"/>
    </source>
</evidence>
<evidence type="ECO:0000256" key="9">
    <source>
        <dbReference type="PROSITE-ProRule" id="PRU10060"/>
    </source>
</evidence>
<dbReference type="KEGG" id="hsc:HVS_14010"/>
<evidence type="ECO:0000259" key="13">
    <source>
        <dbReference type="PROSITE" id="PS51172"/>
    </source>
</evidence>
<dbReference type="Pfam" id="PF00759">
    <property type="entry name" value="Glyco_hydro_9"/>
    <property type="match status" value="1"/>
</dbReference>
<evidence type="ECO:0000313" key="14">
    <source>
        <dbReference type="EMBL" id="AUG58665.1"/>
    </source>
</evidence>
<reference evidence="14 15" key="1">
    <citation type="submission" date="2017-12" db="EMBL/GenBank/DDBJ databases">
        <title>Complete genome sequence of Herbivorax saccincola GGR1, a novel Cellulosome-producing hydrolytic bacterium in a thermophilic biogas plant, established by Illumina and Nanopore MinION sequencing.</title>
        <authorList>
            <person name="Pechtl A."/>
            <person name="Ruckert C."/>
            <person name="Koeck D.E."/>
            <person name="Maus I."/>
            <person name="Winkler A."/>
            <person name="Kalinowski J."/>
            <person name="Puhler A."/>
            <person name="Schwarz W.W."/>
            <person name="Zverlov V.V."/>
            <person name="Schluter A."/>
            <person name="Liebl W."/>
        </authorList>
    </citation>
    <scope>NUCLEOTIDE SEQUENCE [LARGE SCALE GENOMIC DNA]</scope>
    <source>
        <strain evidence="15">SR1</strain>
    </source>
</reference>
<dbReference type="Gene3D" id="2.60.40.710">
    <property type="entry name" value="Endoglucanase-like"/>
    <property type="match status" value="2"/>
</dbReference>
<keyword evidence="2" id="KW-0732">Signal</keyword>
<dbReference type="FunFam" id="2.60.40.710:FF:000001">
    <property type="entry name" value="Endoglucanase 1"/>
    <property type="match status" value="1"/>
</dbReference>
<name>A0A2K9EHH6_9FIRM</name>
<evidence type="ECO:0000256" key="3">
    <source>
        <dbReference type="ARBA" id="ARBA00022801"/>
    </source>
</evidence>
<dbReference type="Proteomes" id="UP000233534">
    <property type="component" value="Chromosome"/>
</dbReference>
<keyword evidence="6 8" id="KW-0326">Glycosidase</keyword>
<dbReference type="EC" id="3.2.1.4" evidence="10"/>
<dbReference type="AlphaFoldDB" id="A0A2K9EHH6"/>
<dbReference type="Gene3D" id="1.50.10.10">
    <property type="match status" value="1"/>
</dbReference>
<dbReference type="SUPFAM" id="SSF48208">
    <property type="entry name" value="Six-hairpin glycosidases"/>
    <property type="match status" value="1"/>
</dbReference>
<dbReference type="InterPro" id="IPR008965">
    <property type="entry name" value="CBM2/CBM3_carb-bd_dom_sf"/>
</dbReference>
<keyword evidence="7 8" id="KW-0624">Polysaccharide degradation</keyword>
<dbReference type="InterPro" id="IPR036966">
    <property type="entry name" value="CBM3_sf"/>
</dbReference>
<feature type="active site" evidence="9">
    <location>
        <position position="524"/>
    </location>
</feature>
<dbReference type="InterPro" id="IPR001956">
    <property type="entry name" value="CBM3"/>
</dbReference>
<evidence type="ECO:0000256" key="6">
    <source>
        <dbReference type="ARBA" id="ARBA00023295"/>
    </source>
</evidence>
<dbReference type="InterPro" id="IPR033126">
    <property type="entry name" value="Glyco_hydro_9_Asp/Glu_AS"/>
</dbReference>
<comment type="catalytic activity">
    <reaction evidence="1 10">
        <text>Endohydrolysis of (1-&gt;4)-beta-D-glucosidic linkages in cellulose, lichenin and cereal beta-D-glucans.</text>
        <dbReference type="EC" id="3.2.1.4"/>
    </reaction>
</comment>
<keyword evidence="5 8" id="KW-0119">Carbohydrate metabolism</keyword>
<feature type="domain" description="CBM3" evidence="13">
    <location>
        <begin position="819"/>
        <end position="970"/>
    </location>
</feature>
<evidence type="ECO:0000256" key="5">
    <source>
        <dbReference type="ARBA" id="ARBA00023277"/>
    </source>
</evidence>
<evidence type="ECO:0000256" key="1">
    <source>
        <dbReference type="ARBA" id="ARBA00000966"/>
    </source>
</evidence>
<keyword evidence="15" id="KW-1185">Reference proteome</keyword>
<evidence type="ECO:0000256" key="4">
    <source>
        <dbReference type="ARBA" id="ARBA00023001"/>
    </source>
</evidence>
<dbReference type="FunFam" id="1.50.10.10:FF:000020">
    <property type="entry name" value="Endoglucanase"/>
    <property type="match status" value="1"/>
</dbReference>
<dbReference type="EMBL" id="CP025197">
    <property type="protein sequence ID" value="AUG58665.1"/>
    <property type="molecule type" value="Genomic_DNA"/>
</dbReference>
<dbReference type="InterPro" id="IPR001701">
    <property type="entry name" value="Glyco_hydro_9"/>
</dbReference>
<evidence type="ECO:0000256" key="10">
    <source>
        <dbReference type="RuleBase" id="RU361166"/>
    </source>
</evidence>
<accession>A0A2K9EHH6</accession>
<comment type="similarity">
    <text evidence="8 10">Belongs to the glycosyl hydrolase 9 (cellulase E) family.</text>
</comment>
<feature type="compositionally biased region" description="Low complexity" evidence="11">
    <location>
        <begin position="724"/>
        <end position="793"/>
    </location>
</feature>
<dbReference type="PROSITE" id="PS00698">
    <property type="entry name" value="GH9_3"/>
    <property type="match status" value="1"/>
</dbReference>
<keyword evidence="4 10" id="KW-0136">Cellulose degradation</keyword>
<protein>
    <recommendedName>
        <fullName evidence="10">Endoglucanase</fullName>
        <ecNumber evidence="10">3.2.1.4</ecNumber>
    </recommendedName>
</protein>
<sequence length="970" mass="106024">MFNKYMEKFANKFTGKGRHILNKGKNTINKRKDVITIAGFLIFFVIIASALRAWENSSANKTEKETAGYNKTGTSILGDNGRKAADSGDAKAGSGFAYLPQEEIPKQPPATGNFNYGEALQKAIFFYEAQRSGKLDPSTLRLNWRGDSGLDDGKDAGLDLTGGWYDAGDHVKFNLPMSYTAAMLGWAVYEYEDAFKQSGQYNHILNNIRWATDYFIKCHPEPDVYYYQVGDGHLDHAWWGPAEAMTMERPSYKVDKNNPGSTVAAETSAALAVASIVFKDVDSSYSRECLKHAKELFEFADSTKSDEGYTKANGFYDSWSGFYDELSWAATWLYLATNDSSYLAKAESYSKEWGYEPQTTTPKYKWAHCWDDVTYGTYLLLARIKGGESEYKESIERHLDWWTTGYNGERITYTPKGLAWLDQWGALRYSTTTAFLACVYSDWEGCDKEKAKTYLEFAQSQADYALGSTGRSFVVGFGENPPQSPHHRTAHGSWADSQSIPEKHRHVLYGALVGGPDSSDNYTDDISDYVCNEVACDYNAGFVGLMAKMYKMYGGSPDPNFSGIEEVTEDEIYVEAGINASGDNFIEIKAILNNKTGWPARICENLSFKYFMDLGDFIKAGGSAGDLTVSSSYNQGAKVSEVKHYSGDIYYVVVDFTGTKIYPGGQSAYKKEVQFRIAAPDGVERSPEKDYSYNGITPGSVVKTRYMPVYDNGVLVFGSEPGGASANASSKASTSQSTEHSTTPKSTAAPKATVSPKAASTTTATAAATTPAATSKGGSTAAPAATPKGTSSTGPKGDSTATPKAVSTPGGQSGSAAASRGVVMVEYSNLNRESASNSIIPRFRITNKDNKALNLSDVKIRYYYINDGGKSQNFWCDWSSAGSSNVIGNFVKLPSAKNGADTYLEISFASGAGTLAPNESVEVQVRFAKEDWSNYNQSNHYSFNANASDYTDWNKITVYVSGKLVYGVEP</sequence>
<gene>
    <name evidence="14" type="primary">celI10</name>
    <name evidence="14" type="ORF">HVS_14010</name>
</gene>
<feature type="active site" evidence="9">
    <location>
        <position position="533"/>
    </location>
</feature>
<dbReference type="InterPro" id="IPR008928">
    <property type="entry name" value="6-hairpin_glycosidase_sf"/>
</dbReference>
<evidence type="ECO:0000256" key="2">
    <source>
        <dbReference type="ARBA" id="ARBA00022729"/>
    </source>
</evidence>
<evidence type="ECO:0000313" key="15">
    <source>
        <dbReference type="Proteomes" id="UP000233534"/>
    </source>
</evidence>
<proteinExistence type="inferred from homology"/>
<feature type="region of interest" description="Disordered" evidence="11">
    <location>
        <begin position="722"/>
        <end position="818"/>
    </location>
</feature>
<dbReference type="GO" id="GO:0008810">
    <property type="term" value="F:cellulase activity"/>
    <property type="evidence" value="ECO:0007669"/>
    <property type="project" value="UniProtKB-EC"/>
</dbReference>
<dbReference type="GO" id="GO:0030248">
    <property type="term" value="F:cellulose binding"/>
    <property type="evidence" value="ECO:0007669"/>
    <property type="project" value="InterPro"/>
</dbReference>
<keyword evidence="12" id="KW-1133">Transmembrane helix</keyword>